<dbReference type="RefSeq" id="WP_147333647.1">
    <property type="nucleotide sequence ID" value="NZ_CP061725.1"/>
</dbReference>
<evidence type="ECO:0000313" key="2">
    <source>
        <dbReference type="Proteomes" id="UP000262621"/>
    </source>
</evidence>
<dbReference type="AlphaFoldDB" id="A0A372FQM3"/>
<organism evidence="1 2">
    <name type="scientific">Micromonospora craniellae</name>
    <dbReference type="NCBI Taxonomy" id="2294034"/>
    <lineage>
        <taxon>Bacteria</taxon>
        <taxon>Bacillati</taxon>
        <taxon>Actinomycetota</taxon>
        <taxon>Actinomycetes</taxon>
        <taxon>Micromonosporales</taxon>
        <taxon>Micromonosporaceae</taxon>
        <taxon>Micromonospora</taxon>
    </lineage>
</organism>
<gene>
    <name evidence="1" type="ORF">D0Q02_30360</name>
</gene>
<dbReference type="SUPFAM" id="SSF52374">
    <property type="entry name" value="Nucleotidylyl transferase"/>
    <property type="match status" value="1"/>
</dbReference>
<name>A0A372FQM3_9ACTN</name>
<dbReference type="InterPro" id="IPR014729">
    <property type="entry name" value="Rossmann-like_a/b/a_fold"/>
</dbReference>
<dbReference type="Proteomes" id="UP000262621">
    <property type="component" value="Unassembled WGS sequence"/>
</dbReference>
<reference evidence="1 2" key="1">
    <citation type="submission" date="2018-08" db="EMBL/GenBank/DDBJ databases">
        <title>Verrucosispora craniellae sp. nov., isolated from a marine sponge in the South China Sea.</title>
        <authorList>
            <person name="Li L."/>
            <person name="Lin H.W."/>
        </authorList>
    </citation>
    <scope>NUCLEOTIDE SEQUENCE [LARGE SCALE GENOMIC DNA]</scope>
    <source>
        <strain evidence="1 2">LHW63014</strain>
    </source>
</reference>
<dbReference type="Gene3D" id="3.40.50.620">
    <property type="entry name" value="HUPs"/>
    <property type="match status" value="1"/>
</dbReference>
<proteinExistence type="predicted"/>
<sequence length="330" mass="36319">MPAMSIDAESAAILTERLGPTAVRFTHTDDALWVLHPDRRESLAIVTGFGPTNAPTAGTLSVMLGAVELQRHLGVPMTVVISDLGAWNSRNVSWSALVRVRDQMLAFLVELGLGPHKAELRSHLEHDNLVRAGRIARYLSRADFQEHRESLLELYAEHGLLGSETGVVVDSLYTVADVLGPFDNGASNVLMVSGMEEAYFTDLARLVLQRQADAGELSLGWSGRIGGLYFRVLEGLAGYPKMSKSIPASSIHLNMTQAEITDRVMDDEESSQAALLSAIELSSGWDAVDVARAREAFADRVLRPDSWRQARREFCRSFAQFAVLWQRCAR</sequence>
<comment type="caution">
    <text evidence="1">The sequence shown here is derived from an EMBL/GenBank/DDBJ whole genome shotgun (WGS) entry which is preliminary data.</text>
</comment>
<dbReference type="OrthoDB" id="3337847at2"/>
<protein>
    <submittedName>
        <fullName evidence="1">Uncharacterized protein</fullName>
    </submittedName>
</protein>
<evidence type="ECO:0000313" key="1">
    <source>
        <dbReference type="EMBL" id="RFS40518.1"/>
    </source>
</evidence>
<dbReference type="EMBL" id="QVFU01000103">
    <property type="protein sequence ID" value="RFS40518.1"/>
    <property type="molecule type" value="Genomic_DNA"/>
</dbReference>
<accession>A0A372FQM3</accession>
<keyword evidence="2" id="KW-1185">Reference proteome</keyword>